<organism evidence="1 2">
    <name type="scientific">Pleurodeles waltl</name>
    <name type="common">Iberian ribbed newt</name>
    <dbReference type="NCBI Taxonomy" id="8319"/>
    <lineage>
        <taxon>Eukaryota</taxon>
        <taxon>Metazoa</taxon>
        <taxon>Chordata</taxon>
        <taxon>Craniata</taxon>
        <taxon>Vertebrata</taxon>
        <taxon>Euteleostomi</taxon>
        <taxon>Amphibia</taxon>
        <taxon>Batrachia</taxon>
        <taxon>Caudata</taxon>
        <taxon>Salamandroidea</taxon>
        <taxon>Salamandridae</taxon>
        <taxon>Pleurodelinae</taxon>
        <taxon>Pleurodeles</taxon>
    </lineage>
</organism>
<comment type="caution">
    <text evidence="1">The sequence shown here is derived from an EMBL/GenBank/DDBJ whole genome shotgun (WGS) entry which is preliminary data.</text>
</comment>
<name>A0AAV7RZ49_PLEWA</name>
<proteinExistence type="predicted"/>
<evidence type="ECO:0000313" key="2">
    <source>
        <dbReference type="Proteomes" id="UP001066276"/>
    </source>
</evidence>
<evidence type="ECO:0000313" key="1">
    <source>
        <dbReference type="EMBL" id="KAJ1156971.1"/>
    </source>
</evidence>
<keyword evidence="2" id="KW-1185">Reference proteome</keyword>
<dbReference type="Proteomes" id="UP001066276">
    <property type="component" value="Chromosome 5"/>
</dbReference>
<dbReference type="AlphaFoldDB" id="A0AAV7RZ49"/>
<sequence>MELQTDVDTLHKQLAQVTSKFCALVARLEDVESKLRRNYVCLLGFPEHVEGASTEAFVEQWIRDVLNPVGLSTMFTLECAHRALVAPPRPGAHPPAIIVRILHYRDRDCVLRVAR</sequence>
<reference evidence="1" key="1">
    <citation type="journal article" date="2022" name="bioRxiv">
        <title>Sequencing and chromosome-scale assembly of the giantPleurodeles waltlgenome.</title>
        <authorList>
            <person name="Brown T."/>
            <person name="Elewa A."/>
            <person name="Iarovenko S."/>
            <person name="Subramanian E."/>
            <person name="Araus A.J."/>
            <person name="Petzold A."/>
            <person name="Susuki M."/>
            <person name="Suzuki K.-i.T."/>
            <person name="Hayashi T."/>
            <person name="Toyoda A."/>
            <person name="Oliveira C."/>
            <person name="Osipova E."/>
            <person name="Leigh N.D."/>
            <person name="Simon A."/>
            <person name="Yun M.H."/>
        </authorList>
    </citation>
    <scope>NUCLEOTIDE SEQUENCE</scope>
    <source>
        <strain evidence="1">20211129_DDA</strain>
        <tissue evidence="1">Liver</tissue>
    </source>
</reference>
<protein>
    <submittedName>
        <fullName evidence="1">Uncharacterized protein</fullName>
    </submittedName>
</protein>
<gene>
    <name evidence="1" type="ORF">NDU88_009687</name>
</gene>
<dbReference type="Gene3D" id="3.30.70.1820">
    <property type="entry name" value="L1 transposable element, RRM domain"/>
    <property type="match status" value="1"/>
</dbReference>
<accession>A0AAV7RZ49</accession>
<dbReference type="EMBL" id="JANPWB010000009">
    <property type="protein sequence ID" value="KAJ1156971.1"/>
    <property type="molecule type" value="Genomic_DNA"/>
</dbReference>